<keyword evidence="3" id="KW-1185">Reference proteome</keyword>
<dbReference type="InterPro" id="IPR049945">
    <property type="entry name" value="AAA_22"/>
</dbReference>
<proteinExistence type="predicted"/>
<comment type="caution">
    <text evidence="2">The sequence shown here is derived from an EMBL/GenBank/DDBJ whole genome shotgun (WGS) entry which is preliminary data.</text>
</comment>
<reference evidence="2 3" key="1">
    <citation type="submission" date="2022-11" db="EMBL/GenBank/DDBJ databases">
        <title>Minimal conservation of predation-associated metabolite biosynthetic gene clusters underscores biosynthetic potential of Myxococcota including descriptions for ten novel species: Archangium lansinium sp. nov., Myxococcus landrumus sp. nov., Nannocystis bai.</title>
        <authorList>
            <person name="Ahearne A."/>
            <person name="Stevens C."/>
            <person name="Dowd S."/>
        </authorList>
    </citation>
    <scope>NUCLEOTIDE SEQUENCE [LARGE SCALE GENOMIC DNA]</scope>
    <source>
        <strain evidence="2 3">NCELM</strain>
    </source>
</reference>
<dbReference type="Pfam" id="PF13424">
    <property type="entry name" value="TPR_12"/>
    <property type="match status" value="1"/>
</dbReference>
<evidence type="ECO:0000313" key="3">
    <source>
        <dbReference type="Proteomes" id="UP001217838"/>
    </source>
</evidence>
<dbReference type="Pfam" id="PF13401">
    <property type="entry name" value="AAA_22"/>
    <property type="match status" value="1"/>
</dbReference>
<organism evidence="2 3">
    <name type="scientific">Nannocystis radixulma</name>
    <dbReference type="NCBI Taxonomy" id="2995305"/>
    <lineage>
        <taxon>Bacteria</taxon>
        <taxon>Pseudomonadati</taxon>
        <taxon>Myxococcota</taxon>
        <taxon>Polyangia</taxon>
        <taxon>Nannocystales</taxon>
        <taxon>Nannocystaceae</taxon>
        <taxon>Nannocystis</taxon>
    </lineage>
</organism>
<protein>
    <submittedName>
        <fullName evidence="2">Tetratricopeptide repeat protein</fullName>
    </submittedName>
</protein>
<dbReference type="EMBL" id="JAQNDN010000001">
    <property type="protein sequence ID" value="MDC0666426.1"/>
    <property type="molecule type" value="Genomic_DNA"/>
</dbReference>
<dbReference type="RefSeq" id="WP_271993966.1">
    <property type="nucleotide sequence ID" value="NZ_JAQNDN010000001.1"/>
</dbReference>
<dbReference type="PRINTS" id="PR00364">
    <property type="entry name" value="DISEASERSIST"/>
</dbReference>
<dbReference type="SUPFAM" id="SSF48452">
    <property type="entry name" value="TPR-like"/>
    <property type="match status" value="2"/>
</dbReference>
<accession>A0ABT5B018</accession>
<dbReference type="InterPro" id="IPR019734">
    <property type="entry name" value="TPR_rpt"/>
</dbReference>
<dbReference type="InterPro" id="IPR027417">
    <property type="entry name" value="P-loop_NTPase"/>
</dbReference>
<evidence type="ECO:0000259" key="1">
    <source>
        <dbReference type="Pfam" id="PF13401"/>
    </source>
</evidence>
<gene>
    <name evidence="2" type="ORF">POL58_01695</name>
</gene>
<dbReference type="Gene3D" id="1.25.40.10">
    <property type="entry name" value="Tetratricopeptide repeat domain"/>
    <property type="match status" value="2"/>
</dbReference>
<name>A0ABT5B018_9BACT</name>
<dbReference type="PANTHER" id="PTHR47691">
    <property type="entry name" value="REGULATOR-RELATED"/>
    <property type="match status" value="1"/>
</dbReference>
<dbReference type="Gene3D" id="3.40.50.300">
    <property type="entry name" value="P-loop containing nucleotide triphosphate hydrolases"/>
    <property type="match status" value="1"/>
</dbReference>
<dbReference type="SUPFAM" id="SSF52540">
    <property type="entry name" value="P-loop containing nucleoside triphosphate hydrolases"/>
    <property type="match status" value="1"/>
</dbReference>
<sequence>MTTPRDRQEDASHRTHLPAVASSFIGRAADLDAIAERFEDGAQLVTVTGLGGMGKTRVALRFAEAHAASFSAPGTGGVWFCDLTAARDPAAACAAVASVLGIRPGSSADEATLADHLGRALSRRGRMLLVLDNFEQLAEFAEATLGRWMRAASRARFLVTSRVALGLAGEHRWPLRSLELPPADIRDERDLAAVESIDLFVRRARQIRPDLPLRPDDLVAIADVVRRLDGIPLAIELAAARVAVLSVAQLRDRLVQRLDLLVRPGDAGRHASMRRAIADTWEQLGAAEQACLAGFTIFAGGFMLDAAEAVLGREVGAVLPVLESLCRHSLVRATPRLDLGDEVRFSLYETIREFAAERLAAAPELAARLADRHAAHYAEFGRALAVPAAAAGGQAAVRLAVELDNLIAAHAHAIADSSPDAAARALALACGADRPLIRRGLPRMSLRLLDGAIARARDTGAPGAVAAALLARGRAHRLLGAWQRARADFEEGLALARAAGDPTLEALGHMRIGEQVETDGATQEARERFTTALGLLACVPGDPLGPLHEADVRAHLAHAWRREGALEHAEREILRSLELHCAAAHSDDLPMVFYEAGTIAMFRGRHDEALARFDEGLALVRSTDARQAEGSLLYVRAILLQARGDLDLAFDHYARAIELFREVGSLAWEASALYYFAGAHLERGQHDDARKLVERALAMFTALGVPRYQALTEGCRATLFAVAGDFEAARACLDAAERHAAACRSERALTATVAIHRLHVAMMGADPETRAGLLAEARALVEAHPSDDSRFALRAALACLPELGPRIAGAPLIIRAGARGFRVPGADQDVDLQRRAPLRRIVVALARKRLDAPGEALALEELLDAGWPGERVRDSAGANRVHVALSTLRNLGLRAFLVSGPDGYALTSASPCLLEDDD</sequence>
<dbReference type="PANTHER" id="PTHR47691:SF3">
    <property type="entry name" value="HTH-TYPE TRANSCRIPTIONAL REGULATOR RV0890C-RELATED"/>
    <property type="match status" value="1"/>
</dbReference>
<dbReference type="InterPro" id="IPR011990">
    <property type="entry name" value="TPR-like_helical_dom_sf"/>
</dbReference>
<dbReference type="SMART" id="SM00028">
    <property type="entry name" value="TPR"/>
    <property type="match status" value="5"/>
</dbReference>
<evidence type="ECO:0000313" key="2">
    <source>
        <dbReference type="EMBL" id="MDC0666426.1"/>
    </source>
</evidence>
<dbReference type="Proteomes" id="UP001217838">
    <property type="component" value="Unassembled WGS sequence"/>
</dbReference>
<feature type="domain" description="ORC1/DEAH AAA+ ATPase" evidence="1">
    <location>
        <begin position="41"/>
        <end position="150"/>
    </location>
</feature>